<evidence type="ECO:0000259" key="1">
    <source>
        <dbReference type="Pfam" id="PF16571"/>
    </source>
</evidence>
<dbReference type="RefSeq" id="WP_103430822.1">
    <property type="nucleotide sequence ID" value="NZ_PPXF01000037.1"/>
</dbReference>
<keyword evidence="2" id="KW-0251">Elongation factor</keyword>
<dbReference type="AlphaFoldDB" id="A0A2S3ZGC5"/>
<sequence>MLPLSTATIKATFVNASRKVVSDITLPPGFDELDWAQLDYFGWVDPKMKRRSYVVVPVDGEPVGIVLRQADASPRRRAQCSWCRDVKLPNEVVLYSAQRAGAAGRNGDTVGILVCEAFQCSVNVRKLPSMAYIGYDVAAAREDRITMLRARSAGFVGEVIRPGD</sequence>
<dbReference type="OrthoDB" id="4171838at2"/>
<organism evidence="2 3">
    <name type="scientific">Cryobacterium zongtaii</name>
    <dbReference type="NCBI Taxonomy" id="1259217"/>
    <lineage>
        <taxon>Bacteria</taxon>
        <taxon>Bacillati</taxon>
        <taxon>Actinomycetota</taxon>
        <taxon>Actinomycetes</taxon>
        <taxon>Micrococcales</taxon>
        <taxon>Microbacteriaceae</taxon>
        <taxon>Cryobacterium</taxon>
    </lineage>
</organism>
<evidence type="ECO:0000313" key="2">
    <source>
        <dbReference type="EMBL" id="POH66359.1"/>
    </source>
</evidence>
<name>A0A2S3ZGC5_9MICO</name>
<evidence type="ECO:0000313" key="3">
    <source>
        <dbReference type="Proteomes" id="UP000237104"/>
    </source>
</evidence>
<dbReference type="InterPro" id="IPR032330">
    <property type="entry name" value="EF-G-binding_C"/>
</dbReference>
<dbReference type="EMBL" id="PPXF01000037">
    <property type="protein sequence ID" value="POH66359.1"/>
    <property type="molecule type" value="Genomic_DNA"/>
</dbReference>
<gene>
    <name evidence="2" type="ORF">C3B59_07965</name>
</gene>
<comment type="caution">
    <text evidence="2">The sequence shown here is derived from an EMBL/GenBank/DDBJ whole genome shotgun (WGS) entry which is preliminary data.</text>
</comment>
<keyword evidence="2" id="KW-0648">Protein biosynthesis</keyword>
<reference evidence="2 3" key="1">
    <citation type="submission" date="2018-01" db="EMBL/GenBank/DDBJ databases">
        <title>Cryobacterium sp. nov., from glaciers in China.</title>
        <authorList>
            <person name="Liu Q."/>
            <person name="Xin Y.-H."/>
        </authorList>
    </citation>
    <scope>NUCLEOTIDE SEQUENCE [LARGE SCALE GENOMIC DNA]</scope>
    <source>
        <strain evidence="2 3">TMB1-8</strain>
    </source>
</reference>
<dbReference type="Pfam" id="PF16571">
    <property type="entry name" value="FBP_C"/>
    <property type="match status" value="1"/>
</dbReference>
<proteinExistence type="predicted"/>
<feature type="domain" description="Elongation factor G-binding protein C-terminal treble-clef zinc-finger" evidence="1">
    <location>
        <begin position="9"/>
        <end position="159"/>
    </location>
</feature>
<accession>A0A2S3ZGC5</accession>
<dbReference type="GO" id="GO:0003746">
    <property type="term" value="F:translation elongation factor activity"/>
    <property type="evidence" value="ECO:0007669"/>
    <property type="project" value="UniProtKB-KW"/>
</dbReference>
<dbReference type="Proteomes" id="UP000237104">
    <property type="component" value="Unassembled WGS sequence"/>
</dbReference>
<protein>
    <submittedName>
        <fullName evidence="2">Translation elongation factor</fullName>
    </submittedName>
</protein>